<name>A0A0T9T4R2_YERAE</name>
<protein>
    <submittedName>
        <fullName evidence="3">Hemin ABC transporter substrate-binding protein</fullName>
    </submittedName>
    <submittedName>
        <fullName evidence="4">Hemin-binding periplasmic protein</fullName>
    </submittedName>
</protein>
<dbReference type="PANTHER" id="PTHR30535">
    <property type="entry name" value="VITAMIN B12-BINDING PROTEIN"/>
    <property type="match status" value="1"/>
</dbReference>
<dbReference type="AlphaFoldDB" id="A0A0T9T4R2"/>
<accession>A0A0T9T4R2</accession>
<organism evidence="4 5">
    <name type="scientific">Yersinia aleksiciae</name>
    <dbReference type="NCBI Taxonomy" id="263819"/>
    <lineage>
        <taxon>Bacteria</taxon>
        <taxon>Pseudomonadati</taxon>
        <taxon>Pseudomonadota</taxon>
        <taxon>Gammaproteobacteria</taxon>
        <taxon>Enterobacterales</taxon>
        <taxon>Yersiniaceae</taxon>
        <taxon>Yersinia</taxon>
    </lineage>
</organism>
<dbReference type="KEGG" id="yak:ACZ76_10835"/>
<reference evidence="4" key="2">
    <citation type="submission" date="2015-03" db="EMBL/GenBank/DDBJ databases">
        <authorList>
            <person name="Murphy D."/>
        </authorList>
    </citation>
    <scope>NUCLEOTIDE SEQUENCE [LARGE SCALE GENOMIC DNA]</scope>
    <source>
        <strain evidence="4">IP27925</strain>
    </source>
</reference>
<dbReference type="RefSeq" id="WP_048618949.1">
    <property type="nucleotide sequence ID" value="NZ_CABHQI010000168.1"/>
</dbReference>
<keyword evidence="1" id="KW-0732">Signal</keyword>
<evidence type="ECO:0000256" key="1">
    <source>
        <dbReference type="SAM" id="SignalP"/>
    </source>
</evidence>
<dbReference type="PROSITE" id="PS50983">
    <property type="entry name" value="FE_B12_PBP"/>
    <property type="match status" value="1"/>
</dbReference>
<dbReference type="EMBL" id="CQEM01000001">
    <property type="protein sequence ID" value="CNK61170.1"/>
    <property type="molecule type" value="Genomic_DNA"/>
</dbReference>
<proteinExistence type="predicted"/>
<evidence type="ECO:0000259" key="2">
    <source>
        <dbReference type="PROSITE" id="PS50983"/>
    </source>
</evidence>
<feature type="chain" id="PRO_5006697380" evidence="1">
    <location>
        <begin position="26"/>
        <end position="289"/>
    </location>
</feature>
<dbReference type="SUPFAM" id="SSF53807">
    <property type="entry name" value="Helical backbone' metal receptor"/>
    <property type="match status" value="1"/>
</dbReference>
<dbReference type="Pfam" id="PF01497">
    <property type="entry name" value="Peripla_BP_2"/>
    <property type="match status" value="1"/>
</dbReference>
<feature type="domain" description="Fe/B12 periplasmic-binding" evidence="2">
    <location>
        <begin position="38"/>
        <end position="289"/>
    </location>
</feature>
<dbReference type="Proteomes" id="UP000069914">
    <property type="component" value="Chromosome"/>
</dbReference>
<dbReference type="InterPro" id="IPR002491">
    <property type="entry name" value="ABC_transptr_periplasmic_BD"/>
</dbReference>
<dbReference type="OrthoDB" id="9797736at2"/>
<evidence type="ECO:0000313" key="4">
    <source>
        <dbReference type="EMBL" id="CNK61170.1"/>
    </source>
</evidence>
<reference evidence="3 6" key="1">
    <citation type="journal article" date="2015" name="Genome Announc.">
        <title>De Novo Genome Sequence of Yersinia aleksiciae Y159T.</title>
        <authorList>
            <person name="Sprague L.D."/>
            <person name="Neubauer H."/>
        </authorList>
    </citation>
    <scope>NUCLEOTIDE SEQUENCE [LARGE SCALE GENOMIC DNA]</scope>
    <source>
        <strain evidence="3 6">159</strain>
    </source>
</reference>
<keyword evidence="6" id="KW-1185">Reference proteome</keyword>
<reference evidence="5" key="3">
    <citation type="submission" date="2015-03" db="EMBL/GenBank/DDBJ databases">
        <authorList>
            <consortium name="Pathogen Informatics"/>
        </authorList>
    </citation>
    <scope>NUCLEOTIDE SEQUENCE [LARGE SCALE GENOMIC DNA]</scope>
    <source>
        <strain evidence="5">IP27925</strain>
    </source>
</reference>
<evidence type="ECO:0000313" key="5">
    <source>
        <dbReference type="Proteomes" id="UP000040088"/>
    </source>
</evidence>
<evidence type="ECO:0000313" key="3">
    <source>
        <dbReference type="EMBL" id="AKP33999.1"/>
    </source>
</evidence>
<dbReference type="Proteomes" id="UP000040088">
    <property type="component" value="Unassembled WGS sequence"/>
</dbReference>
<dbReference type="EMBL" id="CP011975">
    <property type="protein sequence ID" value="AKP33999.1"/>
    <property type="molecule type" value="Genomic_DNA"/>
</dbReference>
<gene>
    <name evidence="4" type="primary">hemT</name>
    <name evidence="3" type="ORF">ACZ76_10835</name>
    <name evidence="4" type="ORF">ERS008460_00371</name>
</gene>
<dbReference type="STRING" id="28152.CH54_2162"/>
<dbReference type="GeneID" id="61904319"/>
<dbReference type="CDD" id="cd01149">
    <property type="entry name" value="HutB"/>
    <property type="match status" value="1"/>
</dbReference>
<dbReference type="PANTHER" id="PTHR30535:SF4">
    <property type="entry name" value="HEMIN-BINDING PERIPLASMIC PROTEIN HMUT"/>
    <property type="match status" value="1"/>
</dbReference>
<dbReference type="InterPro" id="IPR050902">
    <property type="entry name" value="ABC_Transporter_SBP"/>
</dbReference>
<sequence>MRLRLLSLPFILSLSTCILPLNTFAADTSATNTSAAERIVTIGGDVTEIAYALGAGDKIVARDSTSLQPQAVQKLPDVGYMRMLNAEGILAMKPTMLLVSALAQPSLALKQVADSGVNVVTIPGQTTPESVPAKISAVAMALHQPEQGQKLIKDYQQRLAAVSSTPLPVKVLFVMSHGGLTPMAAGQNTAADAMIRAAGGSNAMQGFSRYRPLSQEGVIASAPDLLLITSDGVRALGGSEGIWKLPGMALTPAGKHKRLLVVDDMALLGFGLETPQVLAQLRKGMEQAQ</sequence>
<dbReference type="Gene3D" id="3.40.50.1980">
    <property type="entry name" value="Nitrogenase molybdenum iron protein domain"/>
    <property type="match status" value="2"/>
</dbReference>
<evidence type="ECO:0000313" key="6">
    <source>
        <dbReference type="Proteomes" id="UP000069914"/>
    </source>
</evidence>
<feature type="signal peptide" evidence="1">
    <location>
        <begin position="1"/>
        <end position="25"/>
    </location>
</feature>